<protein>
    <submittedName>
        <fullName evidence="2">Uncharacterized protein</fullName>
    </submittedName>
</protein>
<gene>
    <name evidence="2" type="ORF">VTK73DRAFT_3856</name>
</gene>
<comment type="caution">
    <text evidence="2">The sequence shown here is derived from an EMBL/GenBank/DDBJ whole genome shotgun (WGS) entry which is preliminary data.</text>
</comment>
<keyword evidence="3" id="KW-1185">Reference proteome</keyword>
<name>A0ABR3VDX9_9PEZI</name>
<evidence type="ECO:0000313" key="3">
    <source>
        <dbReference type="Proteomes" id="UP001586593"/>
    </source>
</evidence>
<accession>A0ABR3VDX9</accession>
<feature type="region of interest" description="Disordered" evidence="1">
    <location>
        <begin position="85"/>
        <end position="115"/>
    </location>
</feature>
<feature type="compositionally biased region" description="Basic and acidic residues" evidence="1">
    <location>
        <begin position="1"/>
        <end position="15"/>
    </location>
</feature>
<reference evidence="2 3" key="1">
    <citation type="journal article" date="2024" name="Commun. Biol.">
        <title>Comparative genomic analysis of thermophilic fungi reveals convergent evolutionary adaptations and gene losses.</title>
        <authorList>
            <person name="Steindorff A.S."/>
            <person name="Aguilar-Pontes M.V."/>
            <person name="Robinson A.J."/>
            <person name="Andreopoulos B."/>
            <person name="LaButti K."/>
            <person name="Kuo A."/>
            <person name="Mondo S."/>
            <person name="Riley R."/>
            <person name="Otillar R."/>
            <person name="Haridas S."/>
            <person name="Lipzen A."/>
            <person name="Grimwood J."/>
            <person name="Schmutz J."/>
            <person name="Clum A."/>
            <person name="Reid I.D."/>
            <person name="Moisan M.C."/>
            <person name="Butler G."/>
            <person name="Nguyen T.T.M."/>
            <person name="Dewar K."/>
            <person name="Conant G."/>
            <person name="Drula E."/>
            <person name="Henrissat B."/>
            <person name="Hansel C."/>
            <person name="Singer S."/>
            <person name="Hutchinson M.I."/>
            <person name="de Vries R.P."/>
            <person name="Natvig D.O."/>
            <person name="Powell A.J."/>
            <person name="Tsang A."/>
            <person name="Grigoriev I.V."/>
        </authorList>
    </citation>
    <scope>NUCLEOTIDE SEQUENCE [LARGE SCALE GENOMIC DNA]</scope>
    <source>
        <strain evidence="2 3">ATCC 24622</strain>
    </source>
</reference>
<feature type="compositionally biased region" description="Basic residues" evidence="1">
    <location>
        <begin position="16"/>
        <end position="26"/>
    </location>
</feature>
<evidence type="ECO:0000256" key="1">
    <source>
        <dbReference type="SAM" id="MobiDB-lite"/>
    </source>
</evidence>
<feature type="region of interest" description="Disordered" evidence="1">
    <location>
        <begin position="1"/>
        <end position="26"/>
    </location>
</feature>
<dbReference type="Proteomes" id="UP001586593">
    <property type="component" value="Unassembled WGS sequence"/>
</dbReference>
<proteinExistence type="predicted"/>
<organism evidence="2 3">
    <name type="scientific">Phialemonium thermophilum</name>
    <dbReference type="NCBI Taxonomy" id="223376"/>
    <lineage>
        <taxon>Eukaryota</taxon>
        <taxon>Fungi</taxon>
        <taxon>Dikarya</taxon>
        <taxon>Ascomycota</taxon>
        <taxon>Pezizomycotina</taxon>
        <taxon>Sordariomycetes</taxon>
        <taxon>Sordariomycetidae</taxon>
        <taxon>Cephalothecales</taxon>
        <taxon>Cephalothecaceae</taxon>
        <taxon>Phialemonium</taxon>
    </lineage>
</organism>
<sequence>MKSEQRAKKGEEKKKGGGKKKLVRTRVGKAVAYENRSNESSIVCVQESRRTCLWGLMDPRDSSDAVCPVASMRATVPPTVTLFPSPRFSASVPQRSPGPRCHSSPPDSPPLAVSSNPSQPVGYLCSCRISIQLGLEVGEARRASPQELDASLGRCWRLRGSTLLLGSIGRSQTLQAHRHLIDPWWVKPLYAAGPDRPTATER</sequence>
<evidence type="ECO:0000313" key="2">
    <source>
        <dbReference type="EMBL" id="KAL1840069.1"/>
    </source>
</evidence>
<dbReference type="EMBL" id="JAZHXJ010002250">
    <property type="protein sequence ID" value="KAL1840069.1"/>
    <property type="molecule type" value="Genomic_DNA"/>
</dbReference>